<dbReference type="Gene3D" id="1.10.287.110">
    <property type="entry name" value="DnaJ domain"/>
    <property type="match status" value="1"/>
</dbReference>
<keyword evidence="1" id="KW-0472">Membrane</keyword>
<dbReference type="RefSeq" id="WP_238479708.1">
    <property type="nucleotide sequence ID" value="NZ_CP064786.1"/>
</dbReference>
<keyword evidence="1" id="KW-1133">Transmembrane helix</keyword>
<dbReference type="SMART" id="SM00271">
    <property type="entry name" value="DnaJ"/>
    <property type="match status" value="1"/>
</dbReference>
<protein>
    <submittedName>
        <fullName evidence="3">DnaJ-class molecular chaperone</fullName>
    </submittedName>
</protein>
<dbReference type="CDD" id="cd06257">
    <property type="entry name" value="DnaJ"/>
    <property type="match status" value="1"/>
</dbReference>
<proteinExistence type="predicted"/>
<reference evidence="3" key="1">
    <citation type="submission" date="2020-11" db="EMBL/GenBank/DDBJ databases">
        <title>Carbohydrate-dependent, anaerobic sulfur respiration: A novel catabolism in halophilic archaea.</title>
        <authorList>
            <person name="Sorokin D.Y."/>
            <person name="Messina E."/>
            <person name="Smedile F."/>
            <person name="La Cono V."/>
            <person name="Hallsworth J.E."/>
            <person name="Yakimov M.M."/>
        </authorList>
    </citation>
    <scope>NUCLEOTIDE SEQUENCE</scope>
    <source>
        <strain evidence="3">AArc-S</strain>
    </source>
</reference>
<organism evidence="3 4">
    <name type="scientific">Natranaeroarchaeum sulfidigenes</name>
    <dbReference type="NCBI Taxonomy" id="2784880"/>
    <lineage>
        <taxon>Archaea</taxon>
        <taxon>Methanobacteriati</taxon>
        <taxon>Methanobacteriota</taxon>
        <taxon>Stenosarchaea group</taxon>
        <taxon>Halobacteria</taxon>
        <taxon>Halobacteriales</taxon>
        <taxon>Natronoarchaeaceae</taxon>
        <taxon>Natranaeroarchaeum</taxon>
    </lineage>
</organism>
<dbReference type="SUPFAM" id="SSF46565">
    <property type="entry name" value="Chaperone J-domain"/>
    <property type="match status" value="1"/>
</dbReference>
<evidence type="ECO:0000256" key="1">
    <source>
        <dbReference type="SAM" id="Phobius"/>
    </source>
</evidence>
<dbReference type="EMBL" id="CP064786">
    <property type="protein sequence ID" value="QSG02563.1"/>
    <property type="molecule type" value="Genomic_DNA"/>
</dbReference>
<keyword evidence="1" id="KW-0812">Transmembrane</keyword>
<dbReference type="GeneID" id="70684731"/>
<dbReference type="KEGG" id="hara:AArcS_1348"/>
<dbReference type="InterPro" id="IPR036869">
    <property type="entry name" value="J_dom_sf"/>
</dbReference>
<dbReference type="PROSITE" id="PS50076">
    <property type="entry name" value="DNAJ_2"/>
    <property type="match status" value="1"/>
</dbReference>
<dbReference type="InterPro" id="IPR001623">
    <property type="entry name" value="DnaJ_domain"/>
</dbReference>
<gene>
    <name evidence="3" type="primary">cbpA2</name>
    <name evidence="3" type="ORF">AArcS_1348</name>
</gene>
<accession>A0A897MU43</accession>
<evidence type="ECO:0000313" key="4">
    <source>
        <dbReference type="Proteomes" id="UP000663586"/>
    </source>
</evidence>
<evidence type="ECO:0000313" key="3">
    <source>
        <dbReference type="EMBL" id="QSG02563.1"/>
    </source>
</evidence>
<dbReference type="Proteomes" id="UP000663586">
    <property type="component" value="Chromosome"/>
</dbReference>
<dbReference type="Pfam" id="PF00226">
    <property type="entry name" value="DnaJ"/>
    <property type="match status" value="1"/>
</dbReference>
<dbReference type="AlphaFoldDB" id="A0A897MU43"/>
<evidence type="ECO:0000259" key="2">
    <source>
        <dbReference type="PROSITE" id="PS50076"/>
    </source>
</evidence>
<feature type="transmembrane region" description="Helical" evidence="1">
    <location>
        <begin position="12"/>
        <end position="38"/>
    </location>
</feature>
<keyword evidence="4" id="KW-1185">Reference proteome</keyword>
<sequence length="200" mass="22410">MAWQTLTTFPDWLVVGVALAGVFSVIVAGIFLAGQRLIPSSPDRQKRRTDGSGDGMARRRAEIRHYFDAIGERYEEGRTIDDQHVDFYLPTRGVAVTFDAHVYFQLRSNDVEAVLVEHELPGIALGSRLPFETPTVTIDRSGGVPTGAFTELGLSTDAEIKEIERAYRDRVIDVHPDHGGDREEFRRLQEAYDAAKEHAR</sequence>
<feature type="domain" description="J" evidence="2">
    <location>
        <begin position="147"/>
        <end position="200"/>
    </location>
</feature>
<name>A0A897MU43_9EURY</name>